<evidence type="ECO:0000313" key="7">
    <source>
        <dbReference type="EMBL" id="KZP06643.1"/>
    </source>
</evidence>
<dbReference type="PANTHER" id="PTHR11706">
    <property type="entry name" value="SOLUTE CARRIER PROTEIN FAMILY 11 MEMBER"/>
    <property type="match status" value="1"/>
</dbReference>
<dbReference type="PRINTS" id="PR00447">
    <property type="entry name" value="NATRESASSCMP"/>
</dbReference>
<evidence type="ECO:0000256" key="4">
    <source>
        <dbReference type="ARBA" id="ARBA00023136"/>
    </source>
</evidence>
<dbReference type="PANTHER" id="PTHR11706:SF101">
    <property type="entry name" value="MANGANESE TRANSPORTER SMF1"/>
    <property type="match status" value="1"/>
</dbReference>
<feature type="transmembrane region" description="Helical" evidence="6">
    <location>
        <begin position="48"/>
        <end position="72"/>
    </location>
</feature>
<evidence type="ECO:0000256" key="2">
    <source>
        <dbReference type="ARBA" id="ARBA00022692"/>
    </source>
</evidence>
<dbReference type="AlphaFoldDB" id="A0A167WZ32"/>
<evidence type="ECO:0000256" key="3">
    <source>
        <dbReference type="ARBA" id="ARBA00022989"/>
    </source>
</evidence>
<feature type="transmembrane region" description="Helical" evidence="6">
    <location>
        <begin position="116"/>
        <end position="140"/>
    </location>
</feature>
<dbReference type="GO" id="GO:0030026">
    <property type="term" value="P:intracellular manganese ion homeostasis"/>
    <property type="evidence" value="ECO:0007669"/>
    <property type="project" value="TreeGrafter"/>
</dbReference>
<keyword evidence="2 6" id="KW-0812">Transmembrane</keyword>
<accession>A0A167WZ32</accession>
<dbReference type="Proteomes" id="UP000076532">
    <property type="component" value="Unassembled WGS sequence"/>
</dbReference>
<dbReference type="OrthoDB" id="409173at2759"/>
<evidence type="ECO:0000256" key="6">
    <source>
        <dbReference type="SAM" id="Phobius"/>
    </source>
</evidence>
<dbReference type="EMBL" id="KV417778">
    <property type="protein sequence ID" value="KZP06643.1"/>
    <property type="molecule type" value="Genomic_DNA"/>
</dbReference>
<dbReference type="GO" id="GO:0034755">
    <property type="term" value="P:iron ion transmembrane transport"/>
    <property type="evidence" value="ECO:0007669"/>
    <property type="project" value="TreeGrafter"/>
</dbReference>
<name>A0A167WZ32_9AGAM</name>
<dbReference type="GO" id="GO:0015086">
    <property type="term" value="F:cadmium ion transmembrane transporter activity"/>
    <property type="evidence" value="ECO:0007669"/>
    <property type="project" value="TreeGrafter"/>
</dbReference>
<dbReference type="Pfam" id="PF01566">
    <property type="entry name" value="Nramp"/>
    <property type="match status" value="1"/>
</dbReference>
<dbReference type="STRING" id="436010.A0A167WZ32"/>
<evidence type="ECO:0000256" key="5">
    <source>
        <dbReference type="SAM" id="MobiDB-lite"/>
    </source>
</evidence>
<keyword evidence="8" id="KW-1185">Reference proteome</keyword>
<sequence>CDILLHSRPEQQLVYRHLLLYPLYILSEIAIIPIDLTELLGSAIALCLIWPTLPLWAGGDVIFILAHGDLLVGRPEKMSSGRLLYWYSFVCMGIIIAQVDVNWAQAFNGFVPSGGLYTSVGILGATVMPHSPFLGSALGTQDRLATSHSKTLSPDTPLSTAPARTPLPRRIATCFRCLFKVTFTDQSRKDDYEPERTRSAKTTPSGSCVRTCGTRSSTWP</sequence>
<evidence type="ECO:0000256" key="1">
    <source>
        <dbReference type="ARBA" id="ARBA00004141"/>
    </source>
</evidence>
<feature type="transmembrane region" description="Helical" evidence="6">
    <location>
        <begin position="84"/>
        <end position="104"/>
    </location>
</feature>
<dbReference type="GO" id="GO:0005886">
    <property type="term" value="C:plasma membrane"/>
    <property type="evidence" value="ECO:0007669"/>
    <property type="project" value="TreeGrafter"/>
</dbReference>
<keyword evidence="4 6" id="KW-0472">Membrane</keyword>
<organism evidence="7 8">
    <name type="scientific">Athelia psychrophila</name>
    <dbReference type="NCBI Taxonomy" id="1759441"/>
    <lineage>
        <taxon>Eukaryota</taxon>
        <taxon>Fungi</taxon>
        <taxon>Dikarya</taxon>
        <taxon>Basidiomycota</taxon>
        <taxon>Agaricomycotina</taxon>
        <taxon>Agaricomycetes</taxon>
        <taxon>Agaricomycetidae</taxon>
        <taxon>Atheliales</taxon>
        <taxon>Atheliaceae</taxon>
        <taxon>Athelia</taxon>
    </lineage>
</organism>
<feature type="transmembrane region" description="Helical" evidence="6">
    <location>
        <begin position="18"/>
        <end position="36"/>
    </location>
</feature>
<comment type="subcellular location">
    <subcellularLocation>
        <location evidence="1">Membrane</location>
        <topology evidence="1">Multi-pass membrane protein</topology>
    </subcellularLocation>
</comment>
<feature type="region of interest" description="Disordered" evidence="5">
    <location>
        <begin position="190"/>
        <end position="220"/>
    </location>
</feature>
<proteinExistence type="predicted"/>
<feature type="non-terminal residue" evidence="7">
    <location>
        <position position="1"/>
    </location>
</feature>
<reference evidence="7 8" key="1">
    <citation type="journal article" date="2016" name="Mol. Biol. Evol.">
        <title>Comparative Genomics of Early-Diverging Mushroom-Forming Fungi Provides Insights into the Origins of Lignocellulose Decay Capabilities.</title>
        <authorList>
            <person name="Nagy L.G."/>
            <person name="Riley R."/>
            <person name="Tritt A."/>
            <person name="Adam C."/>
            <person name="Daum C."/>
            <person name="Floudas D."/>
            <person name="Sun H."/>
            <person name="Yadav J.S."/>
            <person name="Pangilinan J."/>
            <person name="Larsson K.H."/>
            <person name="Matsuura K."/>
            <person name="Barry K."/>
            <person name="Labutti K."/>
            <person name="Kuo R."/>
            <person name="Ohm R.A."/>
            <person name="Bhattacharya S.S."/>
            <person name="Shirouzu T."/>
            <person name="Yoshinaga Y."/>
            <person name="Martin F.M."/>
            <person name="Grigoriev I.V."/>
            <person name="Hibbett D.S."/>
        </authorList>
    </citation>
    <scope>NUCLEOTIDE SEQUENCE [LARGE SCALE GENOMIC DNA]</scope>
    <source>
        <strain evidence="7 8">CBS 109695</strain>
    </source>
</reference>
<dbReference type="GO" id="GO:0005384">
    <property type="term" value="F:manganese ion transmembrane transporter activity"/>
    <property type="evidence" value="ECO:0007669"/>
    <property type="project" value="TreeGrafter"/>
</dbReference>
<feature type="compositionally biased region" description="Polar residues" evidence="5">
    <location>
        <begin position="200"/>
        <end position="220"/>
    </location>
</feature>
<gene>
    <name evidence="7" type="ORF">FIBSPDRAFT_1000000</name>
</gene>
<evidence type="ECO:0000313" key="8">
    <source>
        <dbReference type="Proteomes" id="UP000076532"/>
    </source>
</evidence>
<keyword evidence="3 6" id="KW-1133">Transmembrane helix</keyword>
<protein>
    <submittedName>
        <fullName evidence="7">Uncharacterized protein</fullName>
    </submittedName>
</protein>
<dbReference type="InterPro" id="IPR001046">
    <property type="entry name" value="NRAMP_fam"/>
</dbReference>